<evidence type="ECO:0000256" key="1">
    <source>
        <dbReference type="SAM" id="SignalP"/>
    </source>
</evidence>
<evidence type="ECO:0000259" key="3">
    <source>
        <dbReference type="SMART" id="SM00892"/>
    </source>
</evidence>
<feature type="signal peptide" evidence="1">
    <location>
        <begin position="1"/>
        <end position="19"/>
    </location>
</feature>
<dbReference type="Proteomes" id="UP000830375">
    <property type="component" value="Unassembled WGS sequence"/>
</dbReference>
<keyword evidence="1" id="KW-0732">Signal</keyword>
<protein>
    <submittedName>
        <fullName evidence="4">Endonuclease domain-containing 1 protein</fullName>
    </submittedName>
</protein>
<dbReference type="Gene3D" id="3.40.570.10">
    <property type="entry name" value="Extracellular Endonuclease, subunit A"/>
    <property type="match status" value="1"/>
</dbReference>
<evidence type="ECO:0000313" key="5">
    <source>
        <dbReference type="Proteomes" id="UP000830375"/>
    </source>
</evidence>
<dbReference type="InterPro" id="IPR001604">
    <property type="entry name" value="Endo_G_ENPP1-like_dom"/>
</dbReference>
<name>A0ABQ8LR39_LABRO</name>
<keyword evidence="4" id="KW-0255">Endonuclease</keyword>
<feature type="domain" description="ENPP1-3/EXOG-like endonuclease/phosphodiesterase" evidence="2">
    <location>
        <begin position="65"/>
        <end position="267"/>
    </location>
</feature>
<feature type="chain" id="PRO_5045552315" evidence="1">
    <location>
        <begin position="20"/>
        <end position="306"/>
    </location>
</feature>
<dbReference type="InterPro" id="IPR039015">
    <property type="entry name" value="ENDOD1"/>
</dbReference>
<proteinExistence type="predicted"/>
<dbReference type="InterPro" id="IPR044925">
    <property type="entry name" value="His-Me_finger_sf"/>
</dbReference>
<feature type="domain" description="DNA/RNA non-specific endonuclease/pyrophosphatase/phosphodiesterase" evidence="3">
    <location>
        <begin position="64"/>
        <end position="272"/>
    </location>
</feature>
<gene>
    <name evidence="4" type="ORF">H4Q32_006477</name>
</gene>
<evidence type="ECO:0000259" key="2">
    <source>
        <dbReference type="SMART" id="SM00477"/>
    </source>
</evidence>
<keyword evidence="4" id="KW-0540">Nuclease</keyword>
<dbReference type="GO" id="GO:0004519">
    <property type="term" value="F:endonuclease activity"/>
    <property type="evidence" value="ECO:0007669"/>
    <property type="project" value="UniProtKB-KW"/>
</dbReference>
<dbReference type="SMART" id="SM00892">
    <property type="entry name" value="Endonuclease_NS"/>
    <property type="match status" value="1"/>
</dbReference>
<keyword evidence="5" id="KW-1185">Reference proteome</keyword>
<dbReference type="EMBL" id="JACTAM010000019">
    <property type="protein sequence ID" value="KAI2653107.1"/>
    <property type="molecule type" value="Genomic_DNA"/>
</dbReference>
<sequence length="306" mass="34877">MHLFVVSVLLVLGFPLIVSEVVDSFGTCSEFFFNEQPPVIPGVLRNSVSQDNSCYKLICQKHKNAYRFATLYNTANKIPVFSAYKYTGNSAERVIPWMIEPQLEPLNTEMCEEPCINQTNTGDYRNTQNLTPGCLFPNSHAADEITAESTFTLTNAVPQCASFKNHSWRLVEENFRSIMHSHCRDKNNRENILAYVLTGAVPSPDKFLNDRVNIPSSMWTVFCCFDTKSETWLSQGHWAENKERNIANINAKPLETLQTFLQKQYGAGTKLFNDKCFSFFNATNRPIEDKKQEPLWSLFKKTPASP</sequence>
<keyword evidence="4" id="KW-0378">Hydrolase</keyword>
<reference evidence="4 5" key="1">
    <citation type="submission" date="2022-01" db="EMBL/GenBank/DDBJ databases">
        <title>A high-quality chromosome-level genome assembly of rohu carp, Labeo rohita.</title>
        <authorList>
            <person name="Arick M.A. II"/>
            <person name="Hsu C.-Y."/>
            <person name="Magbanua Z."/>
            <person name="Pechanova O."/>
            <person name="Grover C."/>
            <person name="Miller E."/>
            <person name="Thrash A."/>
            <person name="Ezzel L."/>
            <person name="Alam S."/>
            <person name="Benzie J."/>
            <person name="Hamilton M."/>
            <person name="Karsi A."/>
            <person name="Lawrence M.L."/>
            <person name="Peterson D.G."/>
        </authorList>
    </citation>
    <scope>NUCLEOTIDE SEQUENCE [LARGE SCALE GENOMIC DNA]</scope>
    <source>
        <strain evidence="5">BAU-BD-2019</strain>
        <tissue evidence="4">Blood</tissue>
    </source>
</reference>
<dbReference type="InterPro" id="IPR044929">
    <property type="entry name" value="DNA/RNA_non-sp_Endonuclease_sf"/>
</dbReference>
<dbReference type="PANTHER" id="PTHR21472">
    <property type="entry name" value="ENDONUCLEASE DOMAIN-CONTAINING 1 PROTEIN ENDOD1"/>
    <property type="match status" value="1"/>
</dbReference>
<dbReference type="SUPFAM" id="SSF54060">
    <property type="entry name" value="His-Me finger endonucleases"/>
    <property type="match status" value="1"/>
</dbReference>
<dbReference type="InterPro" id="IPR020821">
    <property type="entry name" value="ENPP1-3/EXOG-like_nuc-like"/>
</dbReference>
<evidence type="ECO:0000313" key="4">
    <source>
        <dbReference type="EMBL" id="KAI2653107.1"/>
    </source>
</evidence>
<dbReference type="PANTHER" id="PTHR21472:SF15">
    <property type="entry name" value="ENDONUCLEASE DOMAIN-CONTAINING 1 PROTEIN-RELATED"/>
    <property type="match status" value="1"/>
</dbReference>
<comment type="caution">
    <text evidence="4">The sequence shown here is derived from an EMBL/GenBank/DDBJ whole genome shotgun (WGS) entry which is preliminary data.</text>
</comment>
<dbReference type="Pfam" id="PF01223">
    <property type="entry name" value="Endonuclease_NS"/>
    <property type="match status" value="1"/>
</dbReference>
<dbReference type="SMART" id="SM00477">
    <property type="entry name" value="NUC"/>
    <property type="match status" value="1"/>
</dbReference>
<accession>A0ABQ8LR39</accession>
<organism evidence="4 5">
    <name type="scientific">Labeo rohita</name>
    <name type="common">Indian major carp</name>
    <name type="synonym">Cyprinus rohita</name>
    <dbReference type="NCBI Taxonomy" id="84645"/>
    <lineage>
        <taxon>Eukaryota</taxon>
        <taxon>Metazoa</taxon>
        <taxon>Chordata</taxon>
        <taxon>Craniata</taxon>
        <taxon>Vertebrata</taxon>
        <taxon>Euteleostomi</taxon>
        <taxon>Actinopterygii</taxon>
        <taxon>Neopterygii</taxon>
        <taxon>Teleostei</taxon>
        <taxon>Ostariophysi</taxon>
        <taxon>Cypriniformes</taxon>
        <taxon>Cyprinidae</taxon>
        <taxon>Labeoninae</taxon>
        <taxon>Labeonini</taxon>
        <taxon>Labeo</taxon>
    </lineage>
</organism>